<accession>Q9KDU8</accession>
<dbReference type="AlphaFoldDB" id="Q9KDU8"/>
<proteinExistence type="predicted"/>
<dbReference type="HOGENOM" id="CLU_3371984_0_0_9"/>
<sequence length="34" mass="4044">MHQLWGRSVHVETVINDKAVTFTYDGNKVHRKYL</sequence>
<dbReference type="KEGG" id="bha:BH1113"/>
<dbReference type="eggNOG" id="COG2719">
    <property type="taxonomic scope" value="Bacteria"/>
</dbReference>
<dbReference type="Proteomes" id="UP000001258">
    <property type="component" value="Chromosome"/>
</dbReference>
<name>Q9KDU8_HALH5</name>
<protein>
    <submittedName>
        <fullName evidence="1">BH1113 protein</fullName>
    </submittedName>
</protein>
<dbReference type="STRING" id="272558.gene:10727007"/>
<dbReference type="EMBL" id="BA000004">
    <property type="protein sequence ID" value="BAB04832.1"/>
    <property type="molecule type" value="Genomic_DNA"/>
</dbReference>
<gene>
    <name evidence="1" type="ordered locus">BH1113</name>
</gene>
<reference evidence="1 2" key="1">
    <citation type="journal article" date="2000" name="Nucleic Acids Res.">
        <title>Complete genome sequence of the alkaliphilic bacterium Bacillus halodurans and genomic sequence comparison with Bacillus subtilis.</title>
        <authorList>
            <person name="Takami H."/>
            <person name="Nakasone K."/>
            <person name="Takaki Y."/>
            <person name="Maeno G."/>
            <person name="Sasaki R."/>
            <person name="Masui N."/>
            <person name="Fuji F."/>
            <person name="Hirama C."/>
            <person name="Nakamura Y."/>
            <person name="Ogasawara N."/>
            <person name="Kuhara S."/>
            <person name="Horikoshi K."/>
        </authorList>
    </citation>
    <scope>NUCLEOTIDE SEQUENCE [LARGE SCALE GENOMIC DNA]</scope>
    <source>
        <strain evidence="2">ATCC BAA-125 / DSM 18197 / FERM 7344 / JCM 9153 / C-125</strain>
    </source>
</reference>
<organism evidence="1 2">
    <name type="scientific">Halalkalibacterium halodurans (strain ATCC BAA-125 / DSM 18197 / FERM 7344 / JCM 9153 / C-125)</name>
    <name type="common">Bacillus halodurans</name>
    <dbReference type="NCBI Taxonomy" id="272558"/>
    <lineage>
        <taxon>Bacteria</taxon>
        <taxon>Bacillati</taxon>
        <taxon>Bacillota</taxon>
        <taxon>Bacilli</taxon>
        <taxon>Bacillales</taxon>
        <taxon>Bacillaceae</taxon>
        <taxon>Halalkalibacterium (ex Joshi et al. 2022)</taxon>
    </lineage>
</organism>
<evidence type="ECO:0000313" key="2">
    <source>
        <dbReference type="Proteomes" id="UP000001258"/>
    </source>
</evidence>
<dbReference type="PIR" id="A83789">
    <property type="entry name" value="A83789"/>
</dbReference>
<evidence type="ECO:0000313" key="1">
    <source>
        <dbReference type="EMBL" id="BAB04832.1"/>
    </source>
</evidence>
<keyword evidence="2" id="KW-1185">Reference proteome</keyword>